<sequence length="472" mass="50702">MIPNVLAARYASADMTALWDPAAKIRAERRLWLAVLKAQAELGVPVPDGVVADYERVADQVDLASIDARERVTRHDVKARIEEFGALAGHEHIHKGMTSRDLTENVEQLQIRDSLRLVRDRMVATAARLARLATEHAELAMTGRSHNVPAQATTLGKRFASAAEELLAAYRRVEDLLRSYPLRGIKGPVGTSADQLDLFDGDLAKLAELESRVAAHLGFANVLDSVGQVYPRSLDYDVVSALVNAAAGPSSLAVTIRLMAGAELATEGFKAGQVGSSAMPHKMNTRSTERVNGMMVLLRGYASMVAELAGGQWNEGDVSCSVVRRVALPDAFFTADGLFMTFLTVLDEFGAYPAVISRELDRYLPFLATTKILLAAVRGGVGRETAHEVIKQHAVPVALAMREKGTTGNDLLDRLAADGRLGLDRARLGALIDEPLRFTGAASAQVASVVERVGEIVAAHPDAAGYTPEAIL</sequence>
<feature type="domain" description="Adenylosuccinate lyase C-terminal" evidence="4">
    <location>
        <begin position="364"/>
        <end position="450"/>
    </location>
</feature>
<dbReference type="Gene3D" id="1.10.275.60">
    <property type="match status" value="1"/>
</dbReference>
<dbReference type="GO" id="GO:0044208">
    <property type="term" value="P:'de novo' AMP biosynthetic process"/>
    <property type="evidence" value="ECO:0007669"/>
    <property type="project" value="UniProtKB-UniPathway"/>
</dbReference>
<dbReference type="GO" id="GO:0070626">
    <property type="term" value="F:(S)-2-(5-amino-1-(5-phospho-D-ribosyl)imidazole-4-carboxamido) succinate lyase (fumarate-forming) activity"/>
    <property type="evidence" value="ECO:0007669"/>
    <property type="project" value="TreeGrafter"/>
</dbReference>
<dbReference type="EMBL" id="VLLL01000006">
    <property type="protein sequence ID" value="TWJ11432.1"/>
    <property type="molecule type" value="Genomic_DNA"/>
</dbReference>
<dbReference type="UniPathway" id="UPA00074">
    <property type="reaction ID" value="UER00132"/>
</dbReference>
<gene>
    <name evidence="5" type="ORF">LX16_2151</name>
</gene>
<dbReference type="Proteomes" id="UP000321617">
    <property type="component" value="Unassembled WGS sequence"/>
</dbReference>
<dbReference type="SMART" id="SM00998">
    <property type="entry name" value="ADSL_C"/>
    <property type="match status" value="1"/>
</dbReference>
<name>A0A562V0U0_9ACTN</name>
<evidence type="ECO:0000256" key="3">
    <source>
        <dbReference type="RuleBase" id="RU361172"/>
    </source>
</evidence>
<protein>
    <recommendedName>
        <fullName evidence="2 3">Adenylosuccinate lyase</fullName>
        <shortName evidence="3">ASL</shortName>
        <ecNumber evidence="2 3">4.3.2.2</ecNumber>
    </recommendedName>
    <alternativeName>
        <fullName evidence="3">Adenylosuccinase</fullName>
    </alternativeName>
</protein>
<organism evidence="5 6">
    <name type="scientific">Stackebrandtia albiflava</name>
    <dbReference type="NCBI Taxonomy" id="406432"/>
    <lineage>
        <taxon>Bacteria</taxon>
        <taxon>Bacillati</taxon>
        <taxon>Actinomycetota</taxon>
        <taxon>Actinomycetes</taxon>
        <taxon>Glycomycetales</taxon>
        <taxon>Glycomycetaceae</taxon>
        <taxon>Stackebrandtia</taxon>
    </lineage>
</organism>
<dbReference type="PANTHER" id="PTHR43172">
    <property type="entry name" value="ADENYLOSUCCINATE LYASE"/>
    <property type="match status" value="1"/>
</dbReference>
<dbReference type="EC" id="4.3.2.2" evidence="2 3"/>
<proteinExistence type="inferred from homology"/>
<dbReference type="InterPro" id="IPR020557">
    <property type="entry name" value="Fumarate_lyase_CS"/>
</dbReference>
<comment type="caution">
    <text evidence="5">The sequence shown here is derived from an EMBL/GenBank/DDBJ whole genome shotgun (WGS) entry which is preliminary data.</text>
</comment>
<comment type="catalytic activity">
    <reaction evidence="3">
        <text>(2S)-2-[5-amino-1-(5-phospho-beta-D-ribosyl)imidazole-4-carboxamido]succinate = 5-amino-1-(5-phospho-beta-D-ribosyl)imidazole-4-carboxamide + fumarate</text>
        <dbReference type="Rhea" id="RHEA:23920"/>
        <dbReference type="ChEBI" id="CHEBI:29806"/>
        <dbReference type="ChEBI" id="CHEBI:58443"/>
        <dbReference type="ChEBI" id="CHEBI:58475"/>
        <dbReference type="EC" id="4.3.2.2"/>
    </reaction>
</comment>
<evidence type="ECO:0000313" key="6">
    <source>
        <dbReference type="Proteomes" id="UP000321617"/>
    </source>
</evidence>
<dbReference type="InterPro" id="IPR008948">
    <property type="entry name" value="L-Aspartase-like"/>
</dbReference>
<dbReference type="PROSITE" id="PS00163">
    <property type="entry name" value="FUMARATE_LYASES"/>
    <property type="match status" value="1"/>
</dbReference>
<dbReference type="SUPFAM" id="SSF48557">
    <property type="entry name" value="L-aspartase-like"/>
    <property type="match status" value="1"/>
</dbReference>
<dbReference type="GO" id="GO:0004018">
    <property type="term" value="F:N6-(1,2-dicarboxyethyl)AMP AMP-lyase (fumarate-forming) activity"/>
    <property type="evidence" value="ECO:0007669"/>
    <property type="project" value="UniProtKB-UniRule"/>
</dbReference>
<dbReference type="InterPro" id="IPR000362">
    <property type="entry name" value="Fumarate_lyase_fam"/>
</dbReference>
<comment type="pathway">
    <text evidence="3">Purine metabolism; IMP biosynthesis via de novo pathway; 5-amino-1-(5-phospho-D-ribosyl)imidazole-4-carboxamide from 5-amino-1-(5-phospho-D-ribosyl)imidazole-4-carboxylate: step 2/2.</text>
</comment>
<dbReference type="OrthoDB" id="9768878at2"/>
<keyword evidence="1 3" id="KW-0456">Lyase</keyword>
<dbReference type="InterPro" id="IPR022761">
    <property type="entry name" value="Fumarate_lyase_N"/>
</dbReference>
<reference evidence="5 6" key="1">
    <citation type="journal article" date="2013" name="Stand. Genomic Sci.">
        <title>Genomic Encyclopedia of Type Strains, Phase I: The one thousand microbial genomes (KMG-I) project.</title>
        <authorList>
            <person name="Kyrpides N.C."/>
            <person name="Woyke T."/>
            <person name="Eisen J.A."/>
            <person name="Garrity G."/>
            <person name="Lilburn T.G."/>
            <person name="Beck B.J."/>
            <person name="Whitman W.B."/>
            <person name="Hugenholtz P."/>
            <person name="Klenk H.P."/>
        </authorList>
    </citation>
    <scope>NUCLEOTIDE SEQUENCE [LARGE SCALE GENOMIC DNA]</scope>
    <source>
        <strain evidence="5 6">DSM 45044</strain>
    </source>
</reference>
<keyword evidence="3" id="KW-0658">Purine biosynthesis</keyword>
<dbReference type="NCBIfam" id="TIGR00928">
    <property type="entry name" value="purB"/>
    <property type="match status" value="1"/>
</dbReference>
<dbReference type="Pfam" id="PF00206">
    <property type="entry name" value="Lyase_1"/>
    <property type="match status" value="1"/>
</dbReference>
<keyword evidence="6" id="KW-1185">Reference proteome</keyword>
<dbReference type="GO" id="GO:0006189">
    <property type="term" value="P:'de novo' IMP biosynthetic process"/>
    <property type="evidence" value="ECO:0007669"/>
    <property type="project" value="UniProtKB-UniPathway"/>
</dbReference>
<dbReference type="PANTHER" id="PTHR43172:SF1">
    <property type="entry name" value="ADENYLOSUCCINATE LYASE"/>
    <property type="match status" value="1"/>
</dbReference>
<dbReference type="Gene3D" id="1.20.200.10">
    <property type="entry name" value="Fumarase/aspartase (Central domain)"/>
    <property type="match status" value="1"/>
</dbReference>
<dbReference type="AlphaFoldDB" id="A0A562V0U0"/>
<dbReference type="Pfam" id="PF10397">
    <property type="entry name" value="ADSL_C"/>
    <property type="match status" value="1"/>
</dbReference>
<dbReference type="PRINTS" id="PR00149">
    <property type="entry name" value="FUMRATELYASE"/>
</dbReference>
<dbReference type="Gene3D" id="1.10.40.30">
    <property type="entry name" value="Fumarase/aspartase (C-terminal domain)"/>
    <property type="match status" value="1"/>
</dbReference>
<evidence type="ECO:0000313" key="5">
    <source>
        <dbReference type="EMBL" id="TWJ11432.1"/>
    </source>
</evidence>
<accession>A0A562V0U0</accession>
<comment type="similarity">
    <text evidence="3">Belongs to the lyase 1 family. Adenylosuccinate lyase subfamily.</text>
</comment>
<comment type="catalytic activity">
    <reaction evidence="3">
        <text>N(6)-(1,2-dicarboxyethyl)-AMP = fumarate + AMP</text>
        <dbReference type="Rhea" id="RHEA:16853"/>
        <dbReference type="ChEBI" id="CHEBI:29806"/>
        <dbReference type="ChEBI" id="CHEBI:57567"/>
        <dbReference type="ChEBI" id="CHEBI:456215"/>
        <dbReference type="EC" id="4.3.2.2"/>
    </reaction>
</comment>
<evidence type="ECO:0000256" key="2">
    <source>
        <dbReference type="NCBIfam" id="TIGR00928"/>
    </source>
</evidence>
<comment type="pathway">
    <text evidence="3">Purine metabolism; AMP biosynthesis via de novo pathway; AMP from IMP: step 2/2.</text>
</comment>
<evidence type="ECO:0000256" key="1">
    <source>
        <dbReference type="ARBA" id="ARBA00023239"/>
    </source>
</evidence>
<dbReference type="GO" id="GO:0005829">
    <property type="term" value="C:cytosol"/>
    <property type="evidence" value="ECO:0007669"/>
    <property type="project" value="TreeGrafter"/>
</dbReference>
<dbReference type="InterPro" id="IPR019468">
    <property type="entry name" value="AdenyloSucc_lyase_C"/>
</dbReference>
<evidence type="ECO:0000259" key="4">
    <source>
        <dbReference type="SMART" id="SM00998"/>
    </source>
</evidence>
<dbReference type="InterPro" id="IPR004769">
    <property type="entry name" value="Pur_lyase"/>
</dbReference>
<dbReference type="UniPathway" id="UPA00075">
    <property type="reaction ID" value="UER00336"/>
</dbReference>
<dbReference type="RefSeq" id="WP_147137480.1">
    <property type="nucleotide sequence ID" value="NZ_BAABIJ010000002.1"/>
</dbReference>